<name>A0ABR1ELS3_NECAM</name>
<comment type="caution">
    <text evidence="2">The sequence shown here is derived from an EMBL/GenBank/DDBJ whole genome shotgun (WGS) entry which is preliminary data.</text>
</comment>
<dbReference type="Proteomes" id="UP001303046">
    <property type="component" value="Unassembled WGS sequence"/>
</dbReference>
<proteinExistence type="predicted"/>
<sequence length="131" mass="14806">MYRSSAESAKDDLHANRWVSDAPFKLNGTNISECTSCVRLSRELDMRNDLTPEQSRRRRAAGGVYKSIEDVVKTRNTRLCTLLFHTTAIPALTLLCFRNLATSQAGRKCGEHHRTLNRKSDARSIPFHASE</sequence>
<organism evidence="2 3">
    <name type="scientific">Necator americanus</name>
    <name type="common">Human hookworm</name>
    <dbReference type="NCBI Taxonomy" id="51031"/>
    <lineage>
        <taxon>Eukaryota</taxon>
        <taxon>Metazoa</taxon>
        <taxon>Ecdysozoa</taxon>
        <taxon>Nematoda</taxon>
        <taxon>Chromadorea</taxon>
        <taxon>Rhabditida</taxon>
        <taxon>Rhabditina</taxon>
        <taxon>Rhabditomorpha</taxon>
        <taxon>Strongyloidea</taxon>
        <taxon>Ancylostomatidae</taxon>
        <taxon>Bunostominae</taxon>
        <taxon>Necator</taxon>
    </lineage>
</organism>
<keyword evidence="3" id="KW-1185">Reference proteome</keyword>
<evidence type="ECO:0000256" key="1">
    <source>
        <dbReference type="SAM" id="MobiDB-lite"/>
    </source>
</evidence>
<accession>A0ABR1ELS3</accession>
<feature type="compositionally biased region" description="Basic and acidic residues" evidence="1">
    <location>
        <begin position="109"/>
        <end position="122"/>
    </location>
</feature>
<feature type="region of interest" description="Disordered" evidence="1">
    <location>
        <begin position="109"/>
        <end position="131"/>
    </location>
</feature>
<dbReference type="EMBL" id="JAVFWL010000006">
    <property type="protein sequence ID" value="KAK6763583.1"/>
    <property type="molecule type" value="Genomic_DNA"/>
</dbReference>
<protein>
    <submittedName>
        <fullName evidence="2">Uncharacterized protein</fullName>
    </submittedName>
</protein>
<evidence type="ECO:0000313" key="3">
    <source>
        <dbReference type="Proteomes" id="UP001303046"/>
    </source>
</evidence>
<reference evidence="2 3" key="1">
    <citation type="submission" date="2023-08" db="EMBL/GenBank/DDBJ databases">
        <title>A Necator americanus chromosomal reference genome.</title>
        <authorList>
            <person name="Ilik V."/>
            <person name="Petrzelkova K.J."/>
            <person name="Pardy F."/>
            <person name="Fuh T."/>
            <person name="Niatou-Singa F.S."/>
            <person name="Gouil Q."/>
            <person name="Baker L."/>
            <person name="Ritchie M.E."/>
            <person name="Jex A.R."/>
            <person name="Gazzola D."/>
            <person name="Li H."/>
            <person name="Toshio Fujiwara R."/>
            <person name="Zhan B."/>
            <person name="Aroian R.V."/>
            <person name="Pafco B."/>
            <person name="Schwarz E.M."/>
        </authorList>
    </citation>
    <scope>NUCLEOTIDE SEQUENCE [LARGE SCALE GENOMIC DNA]</scope>
    <source>
        <strain evidence="2 3">Aroian</strain>
        <tissue evidence="2">Whole animal</tissue>
    </source>
</reference>
<evidence type="ECO:0000313" key="2">
    <source>
        <dbReference type="EMBL" id="KAK6763583.1"/>
    </source>
</evidence>
<gene>
    <name evidence="2" type="primary">Necator_chrX.g24219</name>
    <name evidence="2" type="ORF">RB195_024054</name>
</gene>